<keyword evidence="2" id="KW-1133">Transmembrane helix</keyword>
<evidence type="ECO:0000313" key="3">
    <source>
        <dbReference type="EMBL" id="KAK9132032.1"/>
    </source>
</evidence>
<sequence length="562" mass="62470">MEVEKVPTFSSRRGVSVEINSQRSNPLGVTNHQQEEQQEAPTPLWLQWTSQRSSFKVFPTSNGDIGNSIIDRSLSRPSSHFCDLDIDQEDVEEFDVNQGHVIDQHDHDDLEKQNRVVLEPPKITHPKKTKSRLSVILLDQGLFTVYKRLFMLSLVLNITALVLAATGHFMYARNRAALFSIGNIFALTSCRCEAFLRIVFWLAVNLFGRSWVPLKIKTSTTSFLQSLGGIHSGCGVSSIAWLVYAIVLTLKDRANTSNEIIAVAAAIFVLLCLSSLAAFPLVRHLHHNVFERTHRFAGWSALLLLWAFIILKIGYNPKTKSYNNLKASNLMKTQEFWFTAVITAIIILPWLTVRRVAVKITHNSTHASVIKFEGNGVKAGILGRISPSPLSEWHAFGIISDGEKDHMMLAGAVGDFTKSLVSNPPSHLWVRKVHFAGLPYLMNMYERVQMVATGSGICVFLSFLMQRSRAEVRVLWVAKGVEENYGREIKEAVYSGAAAGKVVVYDSGLRGGRPNVGKMSVEEAKRWGAQVVVVTSNPEGSRDVVRACENAGIPAFGPIWDS</sequence>
<evidence type="ECO:0000256" key="2">
    <source>
        <dbReference type="SAM" id="Phobius"/>
    </source>
</evidence>
<dbReference type="Proteomes" id="UP001419268">
    <property type="component" value="Unassembled WGS sequence"/>
</dbReference>
<organism evidence="3 4">
    <name type="scientific">Stephania cephalantha</name>
    <dbReference type="NCBI Taxonomy" id="152367"/>
    <lineage>
        <taxon>Eukaryota</taxon>
        <taxon>Viridiplantae</taxon>
        <taxon>Streptophyta</taxon>
        <taxon>Embryophyta</taxon>
        <taxon>Tracheophyta</taxon>
        <taxon>Spermatophyta</taxon>
        <taxon>Magnoliopsida</taxon>
        <taxon>Ranunculales</taxon>
        <taxon>Menispermaceae</taxon>
        <taxon>Menispermoideae</taxon>
        <taxon>Cissampelideae</taxon>
        <taxon>Stephania</taxon>
    </lineage>
</organism>
<proteinExistence type="predicted"/>
<dbReference type="EMBL" id="JBBNAG010000005">
    <property type="protein sequence ID" value="KAK9132032.1"/>
    <property type="molecule type" value="Genomic_DNA"/>
</dbReference>
<accession>A0AAP0JFK0</accession>
<dbReference type="SUPFAM" id="SSF52343">
    <property type="entry name" value="Ferredoxin reductase-like, C-terminal NADP-linked domain"/>
    <property type="match status" value="1"/>
</dbReference>
<feature type="transmembrane region" description="Helical" evidence="2">
    <location>
        <begin position="336"/>
        <end position="353"/>
    </location>
</feature>
<protein>
    <submittedName>
        <fullName evidence="3">Uncharacterized protein</fullName>
    </submittedName>
</protein>
<feature type="transmembrane region" description="Helical" evidence="2">
    <location>
        <begin position="296"/>
        <end position="315"/>
    </location>
</feature>
<feature type="transmembrane region" description="Helical" evidence="2">
    <location>
        <begin position="223"/>
        <end position="248"/>
    </location>
</feature>
<comment type="caution">
    <text evidence="3">The sequence shown here is derived from an EMBL/GenBank/DDBJ whole genome shotgun (WGS) entry which is preliminary data.</text>
</comment>
<gene>
    <name evidence="3" type="ORF">Scep_011560</name>
</gene>
<name>A0AAP0JFK0_9MAGN</name>
<dbReference type="PANTHER" id="PTHR33927:SF6">
    <property type="entry name" value="PROTEIN, PUTATIVE-RELATED"/>
    <property type="match status" value="1"/>
</dbReference>
<keyword evidence="2" id="KW-0472">Membrane</keyword>
<reference evidence="3 4" key="1">
    <citation type="submission" date="2024-01" db="EMBL/GenBank/DDBJ databases">
        <title>Genome assemblies of Stephania.</title>
        <authorList>
            <person name="Yang L."/>
        </authorList>
    </citation>
    <scope>NUCLEOTIDE SEQUENCE [LARGE SCALE GENOMIC DNA]</scope>
    <source>
        <strain evidence="3">JXDWG</strain>
        <tissue evidence="3">Leaf</tissue>
    </source>
</reference>
<evidence type="ECO:0000313" key="4">
    <source>
        <dbReference type="Proteomes" id="UP001419268"/>
    </source>
</evidence>
<dbReference type="PANTHER" id="PTHR33927">
    <property type="entry name" value="TRANSMEMBRANE PROTEIN"/>
    <property type="match status" value="1"/>
</dbReference>
<feature type="region of interest" description="Disordered" evidence="1">
    <location>
        <begin position="1"/>
        <end position="41"/>
    </location>
</feature>
<keyword evidence="4" id="KW-1185">Reference proteome</keyword>
<feature type="transmembrane region" description="Helical" evidence="2">
    <location>
        <begin position="149"/>
        <end position="172"/>
    </location>
</feature>
<dbReference type="InterPro" id="IPR052979">
    <property type="entry name" value="Adenylate-forming_domain"/>
</dbReference>
<keyword evidence="2" id="KW-0812">Transmembrane</keyword>
<feature type="compositionally biased region" description="Polar residues" evidence="1">
    <location>
        <begin position="8"/>
        <end position="32"/>
    </location>
</feature>
<dbReference type="InterPro" id="IPR039261">
    <property type="entry name" value="FNR_nucleotide-bd"/>
</dbReference>
<feature type="transmembrane region" description="Helical" evidence="2">
    <location>
        <begin position="260"/>
        <end position="281"/>
    </location>
</feature>
<dbReference type="AlphaFoldDB" id="A0AAP0JFK0"/>
<evidence type="ECO:0000256" key="1">
    <source>
        <dbReference type="SAM" id="MobiDB-lite"/>
    </source>
</evidence>